<sequence>MDGGGIFERPVTQDFLGYDLEQPEYTQRAHTLPANSSGVRQLVIKKQNGRVIAARSRLVDRMEDALVRWRPPASCHNGSTAAIEGKHPYQLEINSNSLCDEHGLSSMKTIRQRFESLSNAVIKSRGNEADQASKRNSGSVLQSINLEDSENTSHSSSASGLLQEIRESLQSPAALRSTPTAVLCETVPEERPVDPISYSFPIPTFYLPAQDVRPVGESTRDLDDENETGGYWTQLRQFWGELCRDLKAMCIYG</sequence>
<name>A0A1G4JN62_9SACH</name>
<keyword evidence="2" id="KW-1185">Reference proteome</keyword>
<reference evidence="1 2" key="1">
    <citation type="submission" date="2016-03" db="EMBL/GenBank/DDBJ databases">
        <authorList>
            <person name="Devillers H."/>
        </authorList>
    </citation>
    <scope>NUCLEOTIDE SEQUENCE [LARGE SCALE GENOMIC DNA]</scope>
    <source>
        <strain evidence="1">CBS 10888</strain>
    </source>
</reference>
<protein>
    <submittedName>
        <fullName evidence="1">LADA_0F13410g1_1</fullName>
    </submittedName>
</protein>
<accession>A0A1G4JN62</accession>
<dbReference type="AlphaFoldDB" id="A0A1G4JN62"/>
<dbReference type="OrthoDB" id="4062164at2759"/>
<organism evidence="1 2">
    <name type="scientific">Lachancea dasiensis</name>
    <dbReference type="NCBI Taxonomy" id="1072105"/>
    <lineage>
        <taxon>Eukaryota</taxon>
        <taxon>Fungi</taxon>
        <taxon>Dikarya</taxon>
        <taxon>Ascomycota</taxon>
        <taxon>Saccharomycotina</taxon>
        <taxon>Saccharomycetes</taxon>
        <taxon>Saccharomycetales</taxon>
        <taxon>Saccharomycetaceae</taxon>
        <taxon>Lachancea</taxon>
    </lineage>
</organism>
<dbReference type="EMBL" id="LT598458">
    <property type="protein sequence ID" value="SCU91978.1"/>
    <property type="molecule type" value="Genomic_DNA"/>
</dbReference>
<dbReference type="Proteomes" id="UP000190274">
    <property type="component" value="Chromosome F"/>
</dbReference>
<proteinExistence type="predicted"/>
<evidence type="ECO:0000313" key="1">
    <source>
        <dbReference type="EMBL" id="SCU91978.1"/>
    </source>
</evidence>
<evidence type="ECO:0000313" key="2">
    <source>
        <dbReference type="Proteomes" id="UP000190274"/>
    </source>
</evidence>
<gene>
    <name evidence="1" type="ORF">LADA_0F13410G</name>
</gene>